<dbReference type="GeneID" id="65565709"/>
<dbReference type="PANTHER" id="PTHR37809:SF1">
    <property type="entry name" value="RIBOSOMAL PROTEIN S12 METHYLTHIOTRANSFERASE ACCESSORY FACTOR YCAO"/>
    <property type="match status" value="1"/>
</dbReference>
<proteinExistence type="predicted"/>
<evidence type="ECO:0000313" key="2">
    <source>
        <dbReference type="EMBL" id="QVV87958.1"/>
    </source>
</evidence>
<evidence type="ECO:0000259" key="1">
    <source>
        <dbReference type="PROSITE" id="PS51664"/>
    </source>
</evidence>
<dbReference type="KEGG" id="mrtj:KHC33_11485"/>
<dbReference type="Pfam" id="PF02624">
    <property type="entry name" value="YcaO"/>
    <property type="match status" value="1"/>
</dbReference>
<dbReference type="AlphaFoldDB" id="A0A8E7EG62"/>
<dbReference type="Gene3D" id="3.30.1330.230">
    <property type="match status" value="1"/>
</dbReference>
<protein>
    <submittedName>
        <fullName evidence="2">YcaO-related McrA-glycine thioamidation protein</fullName>
    </submittedName>
</protein>
<dbReference type="EMBL" id="CP075546">
    <property type="protein sequence ID" value="QVV87958.1"/>
    <property type="molecule type" value="Genomic_DNA"/>
</dbReference>
<feature type="domain" description="YcaO" evidence="1">
    <location>
        <begin position="70"/>
        <end position="406"/>
    </location>
</feature>
<gene>
    <name evidence="2" type="ORF">KHC33_11485</name>
</gene>
<dbReference type="NCBIfam" id="TIGR00702">
    <property type="entry name" value="YcaO-type kinase domain"/>
    <property type="match status" value="1"/>
</dbReference>
<dbReference type="PANTHER" id="PTHR37809">
    <property type="entry name" value="RIBOSOMAL PROTEIN S12 METHYLTHIOTRANSFERASE ACCESSORY FACTOR YCAO"/>
    <property type="match status" value="1"/>
</dbReference>
<dbReference type="RefSeq" id="WP_214418775.1">
    <property type="nucleotide sequence ID" value="NZ_CP075546.1"/>
</dbReference>
<dbReference type="NCBIfam" id="TIGR03266">
    <property type="entry name" value="methan_mark_1"/>
    <property type="match status" value="1"/>
</dbReference>
<dbReference type="Gene3D" id="3.30.40.250">
    <property type="match status" value="1"/>
</dbReference>
<organism evidence="2 3">
    <name type="scientific">Methanospirillum purgamenti</name>
    <dbReference type="NCBI Taxonomy" id="2834276"/>
    <lineage>
        <taxon>Archaea</taxon>
        <taxon>Methanobacteriati</taxon>
        <taxon>Methanobacteriota</taxon>
        <taxon>Stenosarchaea group</taxon>
        <taxon>Methanomicrobia</taxon>
        <taxon>Methanomicrobiales</taxon>
        <taxon>Methanospirillaceae</taxon>
        <taxon>Methanospirillum</taxon>
    </lineage>
</organism>
<dbReference type="InterPro" id="IPR003776">
    <property type="entry name" value="YcaO-like_dom"/>
</dbReference>
<sequence>MLLSSCKKLYQQETHRTKSPEETYEAVRDLTGPAGITRVADITGLDRIGIPVFSCIRPVAAEGAITVYNGKGATPIAARVSAIMEGLERYSAEVHDRTPEIMTYDQISSVKKTINPDSLILPENTPTDWPVPWYQAWDIIKNEEVWVPAHAVFHPVPRIMGKLFRTSTNGIASGNTYEEAVFHSLCELVERDAWSLVESANNAGPRITEITHPVAQSLLEKFEKAGVDVILRDITSDLGIPTVAAVSDDLQLRDPTLLCIGMGSHLCSEIAILRALTEVAQSRATQIHGAREDTQSTHFLSKVGYDRAKRLNKKWFTLEPELQYREMPSYHTDDFLDDIHIVLDRFKAAGLERVLVTDLTRPEIGVPVVRVIVPGLEHFAMDPERRGERCKRARRNYIPGTKPVGS</sequence>
<keyword evidence="3" id="KW-1185">Reference proteome</keyword>
<name>A0A8E7EG62_9EURY</name>
<dbReference type="Gene3D" id="3.30.160.660">
    <property type="match status" value="1"/>
</dbReference>
<reference evidence="2 3" key="1">
    <citation type="submission" date="2021-05" db="EMBL/GenBank/DDBJ databases">
        <title>A novel Methanospirillum isolate from a pyrite-forming mixed culture.</title>
        <authorList>
            <person name="Bunk B."/>
            <person name="Sproer C."/>
            <person name="Spring S."/>
            <person name="Pester M."/>
        </authorList>
    </citation>
    <scope>NUCLEOTIDE SEQUENCE [LARGE SCALE GENOMIC DNA]</scope>
    <source>
        <strain evidence="2 3">J.3.6.1-F.2.7.3</strain>
    </source>
</reference>
<evidence type="ECO:0000313" key="3">
    <source>
        <dbReference type="Proteomes" id="UP000680656"/>
    </source>
</evidence>
<dbReference type="Proteomes" id="UP000680656">
    <property type="component" value="Chromosome"/>
</dbReference>
<accession>A0A8E7EG62</accession>
<dbReference type="InterPro" id="IPR017667">
    <property type="entry name" value="Methan_mark_1"/>
</dbReference>
<dbReference type="PROSITE" id="PS51664">
    <property type="entry name" value="YCAO"/>
    <property type="match status" value="1"/>
</dbReference>